<keyword evidence="4 11" id="KW-0964">Secreted</keyword>
<dbReference type="EC" id="3.4.24.-" evidence="11"/>
<dbReference type="InterPro" id="IPR001842">
    <property type="entry name" value="Peptidase_M36"/>
</dbReference>
<evidence type="ECO:0000256" key="9">
    <source>
        <dbReference type="ARBA" id="ARBA00023049"/>
    </source>
</evidence>
<protein>
    <recommendedName>
        <fullName evidence="11">Extracellular metalloproteinase</fullName>
        <ecNumber evidence="11">3.4.24.-</ecNumber>
    </recommendedName>
    <alternativeName>
        <fullName evidence="11">Fungalysin</fullName>
    </alternativeName>
</protein>
<keyword evidence="8 11" id="KW-0862">Zinc</keyword>
<dbReference type="PANTHER" id="PTHR33478:SF1">
    <property type="entry name" value="EXTRACELLULAR METALLOPROTEINASE MEP"/>
    <property type="match status" value="1"/>
</dbReference>
<dbReference type="InterPro" id="IPR027268">
    <property type="entry name" value="Peptidase_M4/M1_CTD_sf"/>
</dbReference>
<evidence type="ECO:0000256" key="11">
    <source>
        <dbReference type="RuleBase" id="RU364017"/>
    </source>
</evidence>
<dbReference type="Pfam" id="PF02128">
    <property type="entry name" value="Peptidase_M36"/>
    <property type="match status" value="1"/>
</dbReference>
<proteinExistence type="inferred from homology"/>
<keyword evidence="7 11" id="KW-0378">Hydrolase</keyword>
<evidence type="ECO:0000256" key="6">
    <source>
        <dbReference type="ARBA" id="ARBA00022723"/>
    </source>
</evidence>
<evidence type="ECO:0000313" key="13">
    <source>
        <dbReference type="Proteomes" id="UP001648503"/>
    </source>
</evidence>
<evidence type="ECO:0000256" key="3">
    <source>
        <dbReference type="ARBA" id="ARBA00006006"/>
    </source>
</evidence>
<dbReference type="InterPro" id="IPR050371">
    <property type="entry name" value="Fungal_virulence_M36"/>
</dbReference>
<dbReference type="CDD" id="cd09596">
    <property type="entry name" value="M36"/>
    <property type="match status" value="1"/>
</dbReference>
<comment type="cofactor">
    <cofactor evidence="1 11">
        <name>Zn(2+)</name>
        <dbReference type="ChEBI" id="CHEBI:29105"/>
    </cofactor>
</comment>
<evidence type="ECO:0000256" key="2">
    <source>
        <dbReference type="ARBA" id="ARBA00004613"/>
    </source>
</evidence>
<evidence type="ECO:0000256" key="1">
    <source>
        <dbReference type="ARBA" id="ARBA00001947"/>
    </source>
</evidence>
<dbReference type="EMBL" id="JAFCIX010000569">
    <property type="protein sequence ID" value="KAH6587073.1"/>
    <property type="molecule type" value="Genomic_DNA"/>
</dbReference>
<comment type="similarity">
    <text evidence="3 11">Belongs to the peptidase M36 family.</text>
</comment>
<evidence type="ECO:0000256" key="7">
    <source>
        <dbReference type="ARBA" id="ARBA00022801"/>
    </source>
</evidence>
<comment type="subcellular location">
    <subcellularLocation>
        <location evidence="2 11">Secreted</location>
    </subcellularLocation>
</comment>
<keyword evidence="9 11" id="KW-0482">Metalloprotease</keyword>
<keyword evidence="6 11" id="KW-0479">Metal-binding</keyword>
<dbReference type="SUPFAM" id="SSF55486">
    <property type="entry name" value="Metalloproteases ('zincins'), catalytic domain"/>
    <property type="match status" value="1"/>
</dbReference>
<dbReference type="Proteomes" id="UP001648503">
    <property type="component" value="Unassembled WGS sequence"/>
</dbReference>
<sequence length="357" mass="39148">MGFTYKVVNLPKEDINDGFSTIVNPENFQASPEGWTEGYKTIGNNVWANAEGGTPFETAILGVFDGVFDPTPPSQTPRYTVMGVINAFYVANAFHDITYRYGFTEQAGNFQKNNFNKGGKGGDPVVIDIQRSKEKNGADFSTPLDGQPGVLTIYISTAIEPSRDPALDNTAVIHELTHGLTARLTGGAQTKICMTDTESEGLSEGYSDIVAIIFTAGLKDTRNTRRTVGAYAKGNVGGVRRYSYTTDMKFNPLTYQNVVGEEDPHRLGTIWATMLLEVYWNFVDAYGFSANLHDATQKEGNIIFLQLLVGTLMIQPCDPTFISARDAILATDYAYYNGVHEHLIRQGFAKRGLGSIP</sequence>
<evidence type="ECO:0000256" key="4">
    <source>
        <dbReference type="ARBA" id="ARBA00022525"/>
    </source>
</evidence>
<keyword evidence="13" id="KW-1185">Reference proteome</keyword>
<name>A0ABQ8EV41_9FUNG</name>
<evidence type="ECO:0000256" key="5">
    <source>
        <dbReference type="ARBA" id="ARBA00022670"/>
    </source>
</evidence>
<evidence type="ECO:0000256" key="8">
    <source>
        <dbReference type="ARBA" id="ARBA00022833"/>
    </source>
</evidence>
<comment type="caution">
    <text evidence="12">The sequence shown here is derived from an EMBL/GenBank/DDBJ whole genome shotgun (WGS) entry which is preliminary data.</text>
</comment>
<dbReference type="Gene3D" id="3.10.170.10">
    <property type="match status" value="1"/>
</dbReference>
<evidence type="ECO:0000313" key="12">
    <source>
        <dbReference type="EMBL" id="KAH6587073.1"/>
    </source>
</evidence>
<evidence type="ECO:0000256" key="10">
    <source>
        <dbReference type="ARBA" id="ARBA00023145"/>
    </source>
</evidence>
<accession>A0ABQ8EV41</accession>
<organism evidence="12 13">
    <name type="scientific">Batrachochytrium salamandrivorans</name>
    <dbReference type="NCBI Taxonomy" id="1357716"/>
    <lineage>
        <taxon>Eukaryota</taxon>
        <taxon>Fungi</taxon>
        <taxon>Fungi incertae sedis</taxon>
        <taxon>Chytridiomycota</taxon>
        <taxon>Chytridiomycota incertae sedis</taxon>
        <taxon>Chytridiomycetes</taxon>
        <taxon>Rhizophydiales</taxon>
        <taxon>Rhizophydiales incertae sedis</taxon>
        <taxon>Batrachochytrium</taxon>
    </lineage>
</organism>
<keyword evidence="5 11" id="KW-0645">Protease</keyword>
<dbReference type="Gene3D" id="1.10.390.10">
    <property type="entry name" value="Neutral Protease Domain 2"/>
    <property type="match status" value="1"/>
</dbReference>
<gene>
    <name evidence="12" type="ORF">BASA50_000120</name>
</gene>
<dbReference type="PANTHER" id="PTHR33478">
    <property type="entry name" value="EXTRACELLULAR METALLOPROTEINASE MEP"/>
    <property type="match status" value="1"/>
</dbReference>
<reference evidence="12 13" key="1">
    <citation type="submission" date="2021-02" db="EMBL/GenBank/DDBJ databases">
        <title>Variation within the Batrachochytrium salamandrivorans European outbreak.</title>
        <authorList>
            <person name="Kelly M."/>
            <person name="Pasmans F."/>
            <person name="Shea T.P."/>
            <person name="Munoz J.F."/>
            <person name="Carranza S."/>
            <person name="Cuomo C.A."/>
            <person name="Martel A."/>
        </authorList>
    </citation>
    <scope>NUCLEOTIDE SEQUENCE [LARGE SCALE GENOMIC DNA]</scope>
    <source>
        <strain evidence="12 13">AMFP18/2</strain>
    </source>
</reference>
<keyword evidence="10 11" id="KW-0865">Zymogen</keyword>